<feature type="compositionally biased region" description="Polar residues" evidence="2">
    <location>
        <begin position="464"/>
        <end position="483"/>
    </location>
</feature>
<feature type="compositionally biased region" description="Low complexity" evidence="2">
    <location>
        <begin position="347"/>
        <end position="360"/>
    </location>
</feature>
<keyword evidence="1" id="KW-0175">Coiled coil</keyword>
<feature type="compositionally biased region" description="Low complexity" evidence="2">
    <location>
        <begin position="372"/>
        <end position="387"/>
    </location>
</feature>
<feature type="compositionally biased region" description="Polar residues" evidence="2">
    <location>
        <begin position="315"/>
        <end position="346"/>
    </location>
</feature>
<dbReference type="AlphaFoldDB" id="A0A0C3M362"/>
<feature type="compositionally biased region" description="Polar residues" evidence="2">
    <location>
        <begin position="582"/>
        <end position="604"/>
    </location>
</feature>
<feature type="compositionally biased region" description="Polar residues" evidence="2">
    <location>
        <begin position="394"/>
        <end position="405"/>
    </location>
</feature>
<feature type="region of interest" description="Disordered" evidence="2">
    <location>
        <begin position="1"/>
        <end position="520"/>
    </location>
</feature>
<gene>
    <name evidence="3" type="ORF">M407DRAFT_231098</name>
</gene>
<dbReference type="OrthoDB" id="3258728at2759"/>
<dbReference type="HOGENOM" id="CLU_358702_0_0_1"/>
<feature type="coiled-coil region" evidence="1">
    <location>
        <begin position="739"/>
        <end position="769"/>
    </location>
</feature>
<accession>A0A0C3M362</accession>
<feature type="compositionally biased region" description="Low complexity" evidence="2">
    <location>
        <begin position="291"/>
        <end position="305"/>
    </location>
</feature>
<feature type="region of interest" description="Disordered" evidence="2">
    <location>
        <begin position="628"/>
        <end position="654"/>
    </location>
</feature>
<feature type="region of interest" description="Disordered" evidence="2">
    <location>
        <begin position="677"/>
        <end position="697"/>
    </location>
</feature>
<evidence type="ECO:0000313" key="3">
    <source>
        <dbReference type="EMBL" id="KIO28147.1"/>
    </source>
</evidence>
<evidence type="ECO:0000256" key="2">
    <source>
        <dbReference type="SAM" id="MobiDB-lite"/>
    </source>
</evidence>
<protein>
    <submittedName>
        <fullName evidence="3">Uncharacterized protein</fullName>
    </submittedName>
</protein>
<feature type="compositionally biased region" description="Low complexity" evidence="2">
    <location>
        <begin position="15"/>
        <end position="27"/>
    </location>
</feature>
<feature type="compositionally biased region" description="Polar residues" evidence="2">
    <location>
        <begin position="28"/>
        <end position="41"/>
    </location>
</feature>
<evidence type="ECO:0000256" key="1">
    <source>
        <dbReference type="SAM" id="Coils"/>
    </source>
</evidence>
<feature type="compositionally biased region" description="Low complexity" evidence="2">
    <location>
        <begin position="683"/>
        <end position="695"/>
    </location>
</feature>
<sequence length="781" mass="81521">MSHPYALPLHHHRNPSSTPSSSMSHISLASTYSLPQQHQGRSSAFASQTSGSTTSAGPSNRSDMAEASATSTSTSNPPPASTYVAPERRRRRSSRGVGGPSKPPSRKPSSTKSLAETKANPDEPLIPTRHYQFKSFESFDPAASTPSIQTYTSSSTTSLPMMGGGGYTFGPPASFAAETGQGGEAVDDHAGAISSSAGTPQQPLKKSKAIFSVGRKVVKEVLGGGGNNTPLPPEAKAVYYGRGGAGGAGARNFKPQPSTSGLANGVHPTPPHPPSSGGAASASQRCESRQTGSYYTGSSSNYTPSVLSSPYAESLASSPNATSVEDGQSVYAPSSYSAPLTMSSLGRPSPSHRSVSPSVSALSEDNWRRDSVVSTTTTSYAESSYGSDAAAESWQGQTEQQTVWQNPFAGETIPEVERFATPVSMEDPLSPPGGASEGSVTYDGAPAQQQQAEQAARQVAVPSTVYQQQQVLRHRPSQPSLLSSYPRHSRTQSGRITPSYSSNASATSSASSTPYQPSNATSLSAAGVTNLGGLYPISSAQGGADGDLAQNDGTNAARLQQVYQAYANGGASVVQQQQQQQPEQAPRTSAVPPQNSLRPSTSPSAGKVSRPLPDPLATAVGQLSLIQNPLNHGWPTPQPPQSQQQQQPKQGSLPILDPTLVSALYGATNAAQLPLNLSNQGIQPPQQQQQQQQSQLAFQSGTGLLTPNYTIQPQSQPSLAQQQVLGIVGAQDYTQSLIYQQALAEQQALARKLAQLERLQQAARLAAQDPFANLNSGRGFS</sequence>
<feature type="compositionally biased region" description="Low complexity" evidence="2">
    <location>
        <begin position="445"/>
        <end position="460"/>
    </location>
</feature>
<feature type="compositionally biased region" description="Low complexity" evidence="2">
    <location>
        <begin position="641"/>
        <end position="650"/>
    </location>
</feature>
<feature type="compositionally biased region" description="Low complexity" evidence="2">
    <location>
        <begin position="144"/>
        <end position="158"/>
    </location>
</feature>
<reference evidence="3 4" key="1">
    <citation type="submission" date="2014-04" db="EMBL/GenBank/DDBJ databases">
        <authorList>
            <consortium name="DOE Joint Genome Institute"/>
            <person name="Kuo A."/>
            <person name="Girlanda M."/>
            <person name="Perotto S."/>
            <person name="Kohler A."/>
            <person name="Nagy L.G."/>
            <person name="Floudas D."/>
            <person name="Copeland A."/>
            <person name="Barry K.W."/>
            <person name="Cichocki N."/>
            <person name="Veneault-Fourrey C."/>
            <person name="LaButti K."/>
            <person name="Lindquist E.A."/>
            <person name="Lipzen A."/>
            <person name="Lundell T."/>
            <person name="Morin E."/>
            <person name="Murat C."/>
            <person name="Sun H."/>
            <person name="Tunlid A."/>
            <person name="Henrissat B."/>
            <person name="Grigoriev I.V."/>
            <person name="Hibbett D.S."/>
            <person name="Martin F."/>
            <person name="Nordberg H.P."/>
            <person name="Cantor M.N."/>
            <person name="Hua S.X."/>
        </authorList>
    </citation>
    <scope>NUCLEOTIDE SEQUENCE [LARGE SCALE GENOMIC DNA]</scope>
    <source>
        <strain evidence="3 4">MUT 4182</strain>
    </source>
</reference>
<reference evidence="4" key="2">
    <citation type="submission" date="2015-01" db="EMBL/GenBank/DDBJ databases">
        <title>Evolutionary Origins and Diversification of the Mycorrhizal Mutualists.</title>
        <authorList>
            <consortium name="DOE Joint Genome Institute"/>
            <consortium name="Mycorrhizal Genomics Consortium"/>
            <person name="Kohler A."/>
            <person name="Kuo A."/>
            <person name="Nagy L.G."/>
            <person name="Floudas D."/>
            <person name="Copeland A."/>
            <person name="Barry K.W."/>
            <person name="Cichocki N."/>
            <person name="Veneault-Fourrey C."/>
            <person name="LaButti K."/>
            <person name="Lindquist E.A."/>
            <person name="Lipzen A."/>
            <person name="Lundell T."/>
            <person name="Morin E."/>
            <person name="Murat C."/>
            <person name="Riley R."/>
            <person name="Ohm R."/>
            <person name="Sun H."/>
            <person name="Tunlid A."/>
            <person name="Henrissat B."/>
            <person name="Grigoriev I.V."/>
            <person name="Hibbett D.S."/>
            <person name="Martin F."/>
        </authorList>
    </citation>
    <scope>NUCLEOTIDE SEQUENCE [LARGE SCALE GENOMIC DNA]</scope>
    <source>
        <strain evidence="4">MUT 4182</strain>
    </source>
</reference>
<feature type="compositionally biased region" description="Polar residues" evidence="2">
    <location>
        <begin position="193"/>
        <end position="204"/>
    </location>
</feature>
<feature type="compositionally biased region" description="Low complexity" evidence="2">
    <location>
        <begin position="497"/>
        <end position="519"/>
    </location>
</feature>
<organism evidence="3 4">
    <name type="scientific">Tulasnella calospora MUT 4182</name>
    <dbReference type="NCBI Taxonomy" id="1051891"/>
    <lineage>
        <taxon>Eukaryota</taxon>
        <taxon>Fungi</taxon>
        <taxon>Dikarya</taxon>
        <taxon>Basidiomycota</taxon>
        <taxon>Agaricomycotina</taxon>
        <taxon>Agaricomycetes</taxon>
        <taxon>Cantharellales</taxon>
        <taxon>Tulasnellaceae</taxon>
        <taxon>Tulasnella</taxon>
    </lineage>
</organism>
<evidence type="ECO:0000313" key="4">
    <source>
        <dbReference type="Proteomes" id="UP000054248"/>
    </source>
</evidence>
<dbReference type="Proteomes" id="UP000054248">
    <property type="component" value="Unassembled WGS sequence"/>
</dbReference>
<proteinExistence type="predicted"/>
<name>A0A0C3M362_9AGAM</name>
<feature type="region of interest" description="Disordered" evidence="2">
    <location>
        <begin position="573"/>
        <end position="615"/>
    </location>
</feature>
<feature type="compositionally biased region" description="Low complexity" evidence="2">
    <location>
        <begin position="42"/>
        <end position="59"/>
    </location>
</feature>
<keyword evidence="4" id="KW-1185">Reference proteome</keyword>
<dbReference type="EMBL" id="KN822998">
    <property type="protein sequence ID" value="KIO28147.1"/>
    <property type="molecule type" value="Genomic_DNA"/>
</dbReference>